<dbReference type="Pfam" id="PF02518">
    <property type="entry name" value="HATPase_c"/>
    <property type="match status" value="1"/>
</dbReference>
<feature type="repeat" description="TPR" evidence="4">
    <location>
        <begin position="204"/>
        <end position="237"/>
    </location>
</feature>
<feature type="chain" id="PRO_5046361742" description="histidine kinase" evidence="7">
    <location>
        <begin position="22"/>
        <end position="730"/>
    </location>
</feature>
<dbReference type="Pfam" id="PF13424">
    <property type="entry name" value="TPR_12"/>
    <property type="match status" value="1"/>
</dbReference>
<keyword evidence="6" id="KW-1133">Transmembrane helix</keyword>
<dbReference type="PANTHER" id="PTHR43065">
    <property type="entry name" value="SENSOR HISTIDINE KINASE"/>
    <property type="match status" value="1"/>
</dbReference>
<dbReference type="SMART" id="SM00388">
    <property type="entry name" value="HisKA"/>
    <property type="match status" value="1"/>
</dbReference>
<evidence type="ECO:0000256" key="7">
    <source>
        <dbReference type="SAM" id="SignalP"/>
    </source>
</evidence>
<evidence type="ECO:0000256" key="1">
    <source>
        <dbReference type="ARBA" id="ARBA00000085"/>
    </source>
</evidence>
<dbReference type="Gene3D" id="3.30.565.10">
    <property type="entry name" value="Histidine kinase-like ATPase, C-terminal domain"/>
    <property type="match status" value="1"/>
</dbReference>
<proteinExistence type="predicted"/>
<evidence type="ECO:0000256" key="3">
    <source>
        <dbReference type="ARBA" id="ARBA00022553"/>
    </source>
</evidence>
<dbReference type="InterPro" id="IPR004358">
    <property type="entry name" value="Sig_transdc_His_kin-like_C"/>
</dbReference>
<dbReference type="GO" id="GO:0005524">
    <property type="term" value="F:ATP binding"/>
    <property type="evidence" value="ECO:0007669"/>
    <property type="project" value="UniProtKB-KW"/>
</dbReference>
<feature type="domain" description="Histidine kinase" evidence="8">
    <location>
        <begin position="470"/>
        <end position="711"/>
    </location>
</feature>
<dbReference type="Gene3D" id="1.25.40.10">
    <property type="entry name" value="Tetratricopeptide repeat domain"/>
    <property type="match status" value="1"/>
</dbReference>
<comment type="caution">
    <text evidence="9">The sequence shown here is derived from an EMBL/GenBank/DDBJ whole genome shotgun (WGS) entry which is preliminary data.</text>
</comment>
<evidence type="ECO:0000256" key="5">
    <source>
        <dbReference type="SAM" id="Coils"/>
    </source>
</evidence>
<feature type="transmembrane region" description="Helical" evidence="6">
    <location>
        <begin position="396"/>
        <end position="414"/>
    </location>
</feature>
<reference evidence="10" key="1">
    <citation type="journal article" date="2019" name="Int. J. Syst. Evol. Microbiol.">
        <title>The Global Catalogue of Microorganisms (GCM) 10K type strain sequencing project: providing services to taxonomists for standard genome sequencing and annotation.</title>
        <authorList>
            <consortium name="The Broad Institute Genomics Platform"/>
            <consortium name="The Broad Institute Genome Sequencing Center for Infectious Disease"/>
            <person name="Wu L."/>
            <person name="Ma J."/>
        </authorList>
    </citation>
    <scope>NUCLEOTIDE SEQUENCE [LARGE SCALE GENOMIC DNA]</scope>
    <source>
        <strain evidence="10">CGMCC 1.15795</strain>
    </source>
</reference>
<evidence type="ECO:0000313" key="10">
    <source>
        <dbReference type="Proteomes" id="UP001597197"/>
    </source>
</evidence>
<organism evidence="9 10">
    <name type="scientific">Hymenobacter bucti</name>
    <dbReference type="NCBI Taxonomy" id="1844114"/>
    <lineage>
        <taxon>Bacteria</taxon>
        <taxon>Pseudomonadati</taxon>
        <taxon>Bacteroidota</taxon>
        <taxon>Cytophagia</taxon>
        <taxon>Cytophagales</taxon>
        <taxon>Hymenobacteraceae</taxon>
        <taxon>Hymenobacter</taxon>
    </lineage>
</organism>
<dbReference type="RefSeq" id="WP_382315265.1">
    <property type="nucleotide sequence ID" value="NZ_JBHUFD010000005.1"/>
</dbReference>
<evidence type="ECO:0000259" key="8">
    <source>
        <dbReference type="PROSITE" id="PS50109"/>
    </source>
</evidence>
<accession>A0ABW4QX04</accession>
<dbReference type="SMART" id="SM00387">
    <property type="entry name" value="HATPase_c"/>
    <property type="match status" value="1"/>
</dbReference>
<dbReference type="PRINTS" id="PR00344">
    <property type="entry name" value="BCTRLSENSOR"/>
</dbReference>
<dbReference type="SUPFAM" id="SSF47384">
    <property type="entry name" value="Homodimeric domain of signal transducing histidine kinase"/>
    <property type="match status" value="1"/>
</dbReference>
<keyword evidence="5" id="KW-0175">Coiled coil</keyword>
<keyword evidence="3" id="KW-0597">Phosphoprotein</keyword>
<dbReference type="Gene3D" id="1.10.287.130">
    <property type="match status" value="1"/>
</dbReference>
<dbReference type="InterPro" id="IPR003661">
    <property type="entry name" value="HisK_dim/P_dom"/>
</dbReference>
<dbReference type="EMBL" id="JBHUFD010000005">
    <property type="protein sequence ID" value="MFD1873936.1"/>
    <property type="molecule type" value="Genomic_DNA"/>
</dbReference>
<keyword evidence="6" id="KW-0812">Transmembrane</keyword>
<evidence type="ECO:0000313" key="9">
    <source>
        <dbReference type="EMBL" id="MFD1873936.1"/>
    </source>
</evidence>
<dbReference type="InterPro" id="IPR036097">
    <property type="entry name" value="HisK_dim/P_sf"/>
</dbReference>
<keyword evidence="4" id="KW-0802">TPR repeat</keyword>
<dbReference type="SUPFAM" id="SSF48452">
    <property type="entry name" value="TPR-like"/>
    <property type="match status" value="2"/>
</dbReference>
<comment type="catalytic activity">
    <reaction evidence="1">
        <text>ATP + protein L-histidine = ADP + protein N-phospho-L-histidine.</text>
        <dbReference type="EC" id="2.7.13.3"/>
    </reaction>
</comment>
<dbReference type="InterPro" id="IPR011990">
    <property type="entry name" value="TPR-like_helical_dom_sf"/>
</dbReference>
<keyword evidence="9" id="KW-0547">Nucleotide-binding</keyword>
<keyword evidence="7" id="KW-0732">Signal</keyword>
<dbReference type="InterPro" id="IPR005467">
    <property type="entry name" value="His_kinase_dom"/>
</dbReference>
<dbReference type="Pfam" id="PF00512">
    <property type="entry name" value="HisKA"/>
    <property type="match status" value="1"/>
</dbReference>
<name>A0ABW4QX04_9BACT</name>
<evidence type="ECO:0000256" key="2">
    <source>
        <dbReference type="ARBA" id="ARBA00012438"/>
    </source>
</evidence>
<evidence type="ECO:0000256" key="4">
    <source>
        <dbReference type="PROSITE-ProRule" id="PRU00339"/>
    </source>
</evidence>
<sequence length="730" mass="80419">MKRWLAFLLAIGWLHASPLRAQTSLTDSLRALLRTHATPDTTRVQRLHALSNEFLATDLPQAIGLLRQELALSRHLHYARGEGRALISLGTAARLQANYPLARRYTAQARQLFTRERNRRGLAQTYLQLSLIESVPGNNMVAAMRAALQGISYAEQAGDRVTQVQLQATLGGIYVQLGNYTDAIPVLQAALKNGRAVGDDYVVASALNYLGNTYKLLKKWPRAITYFQRSARLNHQLGDLKSATTDEINLAELYAQQGDYAQALAHGRTARALVQANHDGYNLPGAELARARAYLFLAQTDSALPLAKHGFALSQSAHDNLNLYNASDILAQAYARLDSFKQAYHYQRLGIGYRDSLSGEETQRRTSALRYGYELDKKQTEIALLTKRRQLQRQQLLGLLAGLLGTVLVLGLLGRNMYLKQRANRELNAKNEHIAQQRDELNQALLALKATQGQLVQSEKMVALAALTAGVAHEIQNPLNFVNNFAEVSLELAAELEEEVQEPARDAALEASLLSDLKQNLRKIHQHGSRAGDIVKGMLEHARADAGQRQPVDLNAVVPDFLRLAYHGLQAKHRDLEVARTLDLDPHLGLLHVVPQELGRVLLNLFTNAFYAVQQQAAHLGPAYAPEVQVSTRRRGKLLELRVRDNGTGIPAAVIEKIYNPFFTTKPAGEGTGLGLWFSYDIITKGYGGTLSVNTREGEFTEFVVTLPAAPAAPAEEALQAPAAALGWAD</sequence>
<feature type="signal peptide" evidence="7">
    <location>
        <begin position="1"/>
        <end position="21"/>
    </location>
</feature>
<dbReference type="CDD" id="cd00082">
    <property type="entry name" value="HisKA"/>
    <property type="match status" value="1"/>
</dbReference>
<dbReference type="PROSITE" id="PS50109">
    <property type="entry name" value="HIS_KIN"/>
    <property type="match status" value="1"/>
</dbReference>
<keyword evidence="6" id="KW-0472">Membrane</keyword>
<keyword evidence="10" id="KW-1185">Reference proteome</keyword>
<dbReference type="InterPro" id="IPR019734">
    <property type="entry name" value="TPR_rpt"/>
</dbReference>
<dbReference type="SUPFAM" id="SSF55874">
    <property type="entry name" value="ATPase domain of HSP90 chaperone/DNA topoisomerase II/histidine kinase"/>
    <property type="match status" value="1"/>
</dbReference>
<dbReference type="PANTHER" id="PTHR43065:SF42">
    <property type="entry name" value="TWO-COMPONENT SENSOR PPRA"/>
    <property type="match status" value="1"/>
</dbReference>
<evidence type="ECO:0000256" key="6">
    <source>
        <dbReference type="SAM" id="Phobius"/>
    </source>
</evidence>
<gene>
    <name evidence="9" type="ORF">ACFSDX_15935</name>
</gene>
<dbReference type="SMART" id="SM00028">
    <property type="entry name" value="TPR"/>
    <property type="match status" value="4"/>
</dbReference>
<keyword evidence="9" id="KW-0067">ATP-binding</keyword>
<feature type="coiled-coil region" evidence="5">
    <location>
        <begin position="420"/>
        <end position="454"/>
    </location>
</feature>
<dbReference type="EC" id="2.7.13.3" evidence="2"/>
<dbReference type="Proteomes" id="UP001597197">
    <property type="component" value="Unassembled WGS sequence"/>
</dbReference>
<protein>
    <recommendedName>
        <fullName evidence="2">histidine kinase</fullName>
        <ecNumber evidence="2">2.7.13.3</ecNumber>
    </recommendedName>
</protein>
<dbReference type="InterPro" id="IPR003594">
    <property type="entry name" value="HATPase_dom"/>
</dbReference>
<dbReference type="PROSITE" id="PS50005">
    <property type="entry name" value="TPR"/>
    <property type="match status" value="1"/>
</dbReference>
<dbReference type="InterPro" id="IPR036890">
    <property type="entry name" value="HATPase_C_sf"/>
</dbReference>